<evidence type="ECO:0000256" key="3">
    <source>
        <dbReference type="SAM" id="Phobius"/>
    </source>
</evidence>
<dbReference type="PROSITE" id="PS50011">
    <property type="entry name" value="PROTEIN_KINASE_DOM"/>
    <property type="match status" value="1"/>
</dbReference>
<evidence type="ECO:0000259" key="4">
    <source>
        <dbReference type="PROSITE" id="PS50011"/>
    </source>
</evidence>
<evidence type="ECO:0000313" key="6">
    <source>
        <dbReference type="Proteomes" id="UP000198649"/>
    </source>
</evidence>
<evidence type="ECO:0000256" key="1">
    <source>
        <dbReference type="ARBA" id="ARBA00023170"/>
    </source>
</evidence>
<dbReference type="AlphaFoldDB" id="A0A1I3GE11"/>
<dbReference type="Gene3D" id="2.60.120.260">
    <property type="entry name" value="Galactose-binding domain-like"/>
    <property type="match status" value="1"/>
</dbReference>
<dbReference type="SMART" id="SM00220">
    <property type="entry name" value="S_TKc"/>
    <property type="match status" value="1"/>
</dbReference>
<dbReference type="EMBL" id="FOQG01000006">
    <property type="protein sequence ID" value="SFI21644.1"/>
    <property type="molecule type" value="Genomic_DNA"/>
</dbReference>
<dbReference type="SUPFAM" id="SSF49785">
    <property type="entry name" value="Galactose-binding domain-like"/>
    <property type="match status" value="1"/>
</dbReference>
<keyword evidence="3" id="KW-0472">Membrane</keyword>
<dbReference type="GO" id="GO:0005524">
    <property type="term" value="F:ATP binding"/>
    <property type="evidence" value="ECO:0007669"/>
    <property type="project" value="InterPro"/>
</dbReference>
<dbReference type="CDD" id="cd13973">
    <property type="entry name" value="PK_MviN-like"/>
    <property type="match status" value="1"/>
</dbReference>
<organism evidence="5 6">
    <name type="scientific">Nocardioides psychrotolerans</name>
    <dbReference type="NCBI Taxonomy" id="1005945"/>
    <lineage>
        <taxon>Bacteria</taxon>
        <taxon>Bacillati</taxon>
        <taxon>Actinomycetota</taxon>
        <taxon>Actinomycetes</taxon>
        <taxon>Propionibacteriales</taxon>
        <taxon>Nocardioidaceae</taxon>
        <taxon>Nocardioides</taxon>
    </lineage>
</organism>
<proteinExistence type="predicted"/>
<feature type="region of interest" description="Disordered" evidence="2">
    <location>
        <begin position="336"/>
        <end position="416"/>
    </location>
</feature>
<name>A0A1I3GE11_9ACTN</name>
<accession>A0A1I3GE11</accession>
<dbReference type="RefSeq" id="WP_091112326.1">
    <property type="nucleotide sequence ID" value="NZ_BKAF01000031.1"/>
</dbReference>
<feature type="domain" description="Protein kinase" evidence="4">
    <location>
        <begin position="15"/>
        <end position="334"/>
    </location>
</feature>
<dbReference type="STRING" id="1005945.SAMN05216561_10697"/>
<dbReference type="SUPFAM" id="SSF56112">
    <property type="entry name" value="Protein kinase-like (PK-like)"/>
    <property type="match status" value="1"/>
</dbReference>
<sequence>MPHSIRPGDVLAGRYRLVDLLTESGGGRFWRAHDRVLQRHVALHVIAADDPRAPGLLEAARNSAMILDRRILRVLDADTDDGLVFVVNEWGSGTSLDILVAGGPLLPRRAAWLAGEVADSVARAHEAGVTHGRLIPENVMVDRNGEIRVIGFSVDAAMHGLTGSRVESDIADLAGLLYCGLTGKWAGVSSSAVPRAPAEHGAVLRPRQVRAGVPRSLDALCEAVLHASSDTGAGRASARHRELIAPTTASEISLYLADYVGDPVGISEALLAGLPAHHEEQFLVLPAVPDIPARDSAELPAITQAVALPEPADGSTDDDGTPAELVTQAGLPIFDDNDDVSWLESRTTPPPPPPPFEEPPERPLFAPEPASGEPARRPRPGAATTSTGSDFWPWEAATGPGRTTGSGLTPVVDEERPPGRSWLRLAALIAACLLLLVAMVVAYNLGRGKTVLGSEPVPDDPSPSASATTTPSVVVPLGGLVADDLDPQGGDGDENGDDAPLVVDGDPATTWTTSSYNDQFGPAGLKTGVGLSIDLNGEHTVSTVVLDLVGSPTSVSLYVTDNAPDGVRDLEPAVSGTADGETLELDLPDDTTGRFLVVWLTSLPLQDDGRFRGTVAEVSVRGE</sequence>
<keyword evidence="6" id="KW-1185">Reference proteome</keyword>
<feature type="compositionally biased region" description="Pro residues" evidence="2">
    <location>
        <begin position="348"/>
        <end position="357"/>
    </location>
</feature>
<dbReference type="Gene3D" id="3.30.200.20">
    <property type="entry name" value="Phosphorylase Kinase, domain 1"/>
    <property type="match status" value="1"/>
</dbReference>
<keyword evidence="1" id="KW-0675">Receptor</keyword>
<feature type="transmembrane region" description="Helical" evidence="3">
    <location>
        <begin position="422"/>
        <end position="445"/>
    </location>
</feature>
<evidence type="ECO:0000313" key="5">
    <source>
        <dbReference type="EMBL" id="SFI21644.1"/>
    </source>
</evidence>
<dbReference type="InterPro" id="IPR000719">
    <property type="entry name" value="Prot_kinase_dom"/>
</dbReference>
<evidence type="ECO:0000256" key="2">
    <source>
        <dbReference type="SAM" id="MobiDB-lite"/>
    </source>
</evidence>
<keyword evidence="3" id="KW-0812">Transmembrane</keyword>
<dbReference type="Proteomes" id="UP000198649">
    <property type="component" value="Unassembled WGS sequence"/>
</dbReference>
<protein>
    <recommendedName>
        <fullName evidence="4">Protein kinase domain-containing protein</fullName>
    </recommendedName>
</protein>
<keyword evidence="3" id="KW-1133">Transmembrane helix</keyword>
<dbReference type="InterPro" id="IPR011009">
    <property type="entry name" value="Kinase-like_dom_sf"/>
</dbReference>
<dbReference type="GO" id="GO:0004672">
    <property type="term" value="F:protein kinase activity"/>
    <property type="evidence" value="ECO:0007669"/>
    <property type="project" value="InterPro"/>
</dbReference>
<dbReference type="Gene3D" id="1.10.510.10">
    <property type="entry name" value="Transferase(Phosphotransferase) domain 1"/>
    <property type="match status" value="1"/>
</dbReference>
<dbReference type="OrthoDB" id="9786339at2"/>
<gene>
    <name evidence="5" type="ORF">SAMN05216561_10697</name>
</gene>
<dbReference type="InterPro" id="IPR008979">
    <property type="entry name" value="Galactose-bd-like_sf"/>
</dbReference>
<reference evidence="5 6" key="1">
    <citation type="submission" date="2016-10" db="EMBL/GenBank/DDBJ databases">
        <authorList>
            <person name="de Groot N.N."/>
        </authorList>
    </citation>
    <scope>NUCLEOTIDE SEQUENCE [LARGE SCALE GENOMIC DNA]</scope>
    <source>
        <strain evidence="5 6">CGMCC 1.11156</strain>
    </source>
</reference>